<dbReference type="Proteomes" id="UP001589797">
    <property type="component" value="Unassembled WGS sequence"/>
</dbReference>
<evidence type="ECO:0000313" key="1">
    <source>
        <dbReference type="EMBL" id="MFC0262197.1"/>
    </source>
</evidence>
<evidence type="ECO:0008006" key="3">
    <source>
        <dbReference type="Google" id="ProtNLM"/>
    </source>
</evidence>
<accession>A0ABV6FRC9</accession>
<evidence type="ECO:0000313" key="2">
    <source>
        <dbReference type="Proteomes" id="UP001589797"/>
    </source>
</evidence>
<keyword evidence="2" id="KW-1185">Reference proteome</keyword>
<protein>
    <recommendedName>
        <fullName evidence="3">TonB C-terminal domain-containing protein</fullName>
    </recommendedName>
</protein>
<name>A0ABV6FRC9_9BACT</name>
<comment type="caution">
    <text evidence="1">The sequence shown here is derived from an EMBL/GenBank/DDBJ whole genome shotgun (WGS) entry which is preliminary data.</text>
</comment>
<proteinExistence type="predicted"/>
<dbReference type="RefSeq" id="WP_382386640.1">
    <property type="nucleotide sequence ID" value="NZ_JBHLWI010000010.1"/>
</dbReference>
<organism evidence="1 2">
    <name type="scientific">Fontibacter flavus</name>
    <dbReference type="NCBI Taxonomy" id="654838"/>
    <lineage>
        <taxon>Bacteria</taxon>
        <taxon>Pseudomonadati</taxon>
        <taxon>Bacteroidota</taxon>
        <taxon>Cytophagia</taxon>
        <taxon>Cytophagales</taxon>
        <taxon>Cyclobacteriaceae</taxon>
        <taxon>Fontibacter</taxon>
    </lineage>
</organism>
<dbReference type="EMBL" id="JBHLWI010000010">
    <property type="protein sequence ID" value="MFC0262197.1"/>
    <property type="molecule type" value="Genomic_DNA"/>
</dbReference>
<reference evidence="1 2" key="1">
    <citation type="submission" date="2024-09" db="EMBL/GenBank/DDBJ databases">
        <authorList>
            <person name="Sun Q."/>
            <person name="Mori K."/>
        </authorList>
    </citation>
    <scope>NUCLEOTIDE SEQUENCE [LARGE SCALE GENOMIC DNA]</scope>
    <source>
        <strain evidence="1 2">CCM 7650</strain>
    </source>
</reference>
<sequence length="83" mass="9532">MEIVDSYVPFIFRTKKSASIEELKVIISVNARGKLSGFEILNEEVDKGLRERVGYMLRQMPNAVPVPGFQNYDPIEFELVIKK</sequence>
<gene>
    <name evidence="1" type="ORF">ACFFIP_05835</name>
</gene>